<dbReference type="RefSeq" id="WP_184567837.1">
    <property type="nucleotide sequence ID" value="NZ_JACIEI010000018.1"/>
</dbReference>
<dbReference type="EMBL" id="JACIEI010000018">
    <property type="protein sequence ID" value="MBB3995713.1"/>
    <property type="molecule type" value="Genomic_DNA"/>
</dbReference>
<accession>A0A7W6ECL1</accession>
<name>A0A7W6ECL1_9RHOB</name>
<evidence type="ECO:0000313" key="3">
    <source>
        <dbReference type="Proteomes" id="UP000530268"/>
    </source>
</evidence>
<dbReference type="GO" id="GO:0004131">
    <property type="term" value="F:cytosine deaminase activity"/>
    <property type="evidence" value="ECO:0007669"/>
    <property type="project" value="UniProtKB-EC"/>
</dbReference>
<dbReference type="PANTHER" id="PTHR32027">
    <property type="entry name" value="CYTOSINE DEAMINASE"/>
    <property type="match status" value="1"/>
</dbReference>
<dbReference type="InterPro" id="IPR011059">
    <property type="entry name" value="Metal-dep_hydrolase_composite"/>
</dbReference>
<dbReference type="SUPFAM" id="SSF51556">
    <property type="entry name" value="Metallo-dependent hydrolases"/>
    <property type="match status" value="1"/>
</dbReference>
<dbReference type="Pfam" id="PF07969">
    <property type="entry name" value="Amidohydro_3"/>
    <property type="match status" value="1"/>
</dbReference>
<organism evidence="2 3">
    <name type="scientific">Sulfitobacter undariae</name>
    <dbReference type="NCBI Taxonomy" id="1563671"/>
    <lineage>
        <taxon>Bacteria</taxon>
        <taxon>Pseudomonadati</taxon>
        <taxon>Pseudomonadota</taxon>
        <taxon>Alphaproteobacteria</taxon>
        <taxon>Rhodobacterales</taxon>
        <taxon>Roseobacteraceae</taxon>
        <taxon>Sulfitobacter</taxon>
    </lineage>
</organism>
<dbReference type="GO" id="GO:0006209">
    <property type="term" value="P:cytosine catabolic process"/>
    <property type="evidence" value="ECO:0007669"/>
    <property type="project" value="TreeGrafter"/>
</dbReference>
<evidence type="ECO:0000313" key="2">
    <source>
        <dbReference type="EMBL" id="MBB3995713.1"/>
    </source>
</evidence>
<dbReference type="InterPro" id="IPR013108">
    <property type="entry name" value="Amidohydro_3"/>
</dbReference>
<dbReference type="SUPFAM" id="SSF51338">
    <property type="entry name" value="Composite domain of metallo-dependent hydrolases"/>
    <property type="match status" value="1"/>
</dbReference>
<dbReference type="PANTHER" id="PTHR32027:SF0">
    <property type="entry name" value="CYTOSINE DEAMINASE"/>
    <property type="match status" value="1"/>
</dbReference>
<dbReference type="Gene3D" id="3.20.20.140">
    <property type="entry name" value="Metal-dependent hydrolases"/>
    <property type="match status" value="1"/>
</dbReference>
<dbReference type="InterPro" id="IPR032466">
    <property type="entry name" value="Metal_Hydrolase"/>
</dbReference>
<feature type="domain" description="Amidohydrolase 3" evidence="1">
    <location>
        <begin position="198"/>
        <end position="386"/>
    </location>
</feature>
<dbReference type="GO" id="GO:0035888">
    <property type="term" value="F:isoguanine deaminase activity"/>
    <property type="evidence" value="ECO:0007669"/>
    <property type="project" value="TreeGrafter"/>
</dbReference>
<comment type="caution">
    <text evidence="2">The sequence shown here is derived from an EMBL/GenBank/DDBJ whole genome shotgun (WGS) entry which is preliminary data.</text>
</comment>
<sequence length="427" mass="45935">MTRHLLANVAIPPALSDLAPATDGWCHADVVIEADKIAAVTQTGVEDYGDLPCHDAKGSILTSAFVDCHTHLDKAHVAAFHEFPVGDLLSAIDAMAVYKQSWTKQSLANRVEFSLRSAYAYGVRAMRSHVDFSLENAPFIWEVMTAAQTQWRGRIDLQFSPLAGIPNYEDPSFVAAVSAAAAQQGCLGVFLLNQPNMEDLLRPVFALASANGWDLDFHVDEGTDPNLIGLAAVANVTRETGFNGTVLCGHCVSLSSYPNAQRTQTIAAAKEAGLHFVSLPLSNLYLQSRDPNAPPVLRGMAPVAQLAQNGLTVSLGADNVRDAFCAFGDFDPLAVLGIGAQVAHLNEPPRDWMPLITTNPAKTMSLEWDGVLRTGAPADLVLLAARNSGEFNMRNTAQRRVMRQGRWIDAAPPSFSDLTIDGAYDAN</sequence>
<protein>
    <submittedName>
        <fullName evidence="2">Cytosine deaminase</fullName>
        <ecNumber evidence="2">3.5.4.1</ecNumber>
    </submittedName>
</protein>
<evidence type="ECO:0000259" key="1">
    <source>
        <dbReference type="Pfam" id="PF07969"/>
    </source>
</evidence>
<dbReference type="AlphaFoldDB" id="A0A7W6ECL1"/>
<keyword evidence="2" id="KW-0378">Hydrolase</keyword>
<proteinExistence type="predicted"/>
<dbReference type="Proteomes" id="UP000530268">
    <property type="component" value="Unassembled WGS sequence"/>
</dbReference>
<dbReference type="Gene3D" id="2.30.40.10">
    <property type="entry name" value="Urease, subunit C, domain 1"/>
    <property type="match status" value="1"/>
</dbReference>
<keyword evidence="3" id="KW-1185">Reference proteome</keyword>
<dbReference type="EC" id="3.5.4.1" evidence="2"/>
<gene>
    <name evidence="2" type="ORF">GGR95_003377</name>
</gene>
<reference evidence="2 3" key="1">
    <citation type="submission" date="2020-08" db="EMBL/GenBank/DDBJ databases">
        <title>Genomic Encyclopedia of Type Strains, Phase IV (KMG-IV): sequencing the most valuable type-strain genomes for metagenomic binning, comparative biology and taxonomic classification.</title>
        <authorList>
            <person name="Goeker M."/>
        </authorList>
    </citation>
    <scope>NUCLEOTIDE SEQUENCE [LARGE SCALE GENOMIC DNA]</scope>
    <source>
        <strain evidence="2 3">DSM 102234</strain>
    </source>
</reference>
<dbReference type="InterPro" id="IPR052349">
    <property type="entry name" value="Metallo-hydrolase_Enzymes"/>
</dbReference>